<feature type="transmembrane region" description="Helical" evidence="6">
    <location>
        <begin position="352"/>
        <end position="374"/>
    </location>
</feature>
<dbReference type="InterPro" id="IPR035919">
    <property type="entry name" value="EAL_sf"/>
</dbReference>
<proteinExistence type="predicted"/>
<dbReference type="InterPro" id="IPR001633">
    <property type="entry name" value="EAL_dom"/>
</dbReference>
<keyword evidence="10" id="KW-1185">Reference proteome</keyword>
<evidence type="ECO:0000256" key="1">
    <source>
        <dbReference type="ARBA" id="ARBA00004651"/>
    </source>
</evidence>
<dbReference type="SMART" id="SM01049">
    <property type="entry name" value="Cache_2"/>
    <property type="match status" value="2"/>
</dbReference>
<comment type="caution">
    <text evidence="9">The sequence shown here is derived from an EMBL/GenBank/DDBJ whole genome shotgun (WGS) entry which is preliminary data.</text>
</comment>
<feature type="domain" description="EAL" evidence="7">
    <location>
        <begin position="575"/>
        <end position="828"/>
    </location>
</feature>
<dbReference type="SMART" id="SM00052">
    <property type="entry name" value="EAL"/>
    <property type="match status" value="1"/>
</dbReference>
<dbReference type="CDD" id="cd01948">
    <property type="entry name" value="EAL"/>
    <property type="match status" value="1"/>
</dbReference>
<keyword evidence="3 6" id="KW-0812">Transmembrane</keyword>
<dbReference type="PROSITE" id="PS50883">
    <property type="entry name" value="EAL"/>
    <property type="match status" value="1"/>
</dbReference>
<organism evidence="9 10">
    <name type="scientific">Aliivibrio sifiae</name>
    <dbReference type="NCBI Taxonomy" id="566293"/>
    <lineage>
        <taxon>Bacteria</taxon>
        <taxon>Pseudomonadati</taxon>
        <taxon>Pseudomonadota</taxon>
        <taxon>Gammaproteobacteria</taxon>
        <taxon>Vibrionales</taxon>
        <taxon>Vibrionaceae</taxon>
        <taxon>Aliivibrio</taxon>
    </lineage>
</organism>
<dbReference type="CDD" id="cd12912">
    <property type="entry name" value="PDC2_MCP_like"/>
    <property type="match status" value="1"/>
</dbReference>
<feature type="domain" description="GGDEF" evidence="8">
    <location>
        <begin position="433"/>
        <end position="566"/>
    </location>
</feature>
<dbReference type="SUPFAM" id="SSF141868">
    <property type="entry name" value="EAL domain-like"/>
    <property type="match status" value="1"/>
</dbReference>
<feature type="transmembrane region" description="Helical" evidence="6">
    <location>
        <begin position="12"/>
        <end position="33"/>
    </location>
</feature>
<dbReference type="PANTHER" id="PTHR33121:SF70">
    <property type="entry name" value="SIGNALING PROTEIN YKOW"/>
    <property type="match status" value="1"/>
</dbReference>
<dbReference type="InterPro" id="IPR050706">
    <property type="entry name" value="Cyclic-di-GMP_PDE-like"/>
</dbReference>
<dbReference type="EMBL" id="BSOU01000005">
    <property type="protein sequence ID" value="GLR75253.1"/>
    <property type="molecule type" value="Genomic_DNA"/>
</dbReference>
<comment type="subcellular location">
    <subcellularLocation>
        <location evidence="1">Cell membrane</location>
        <topology evidence="1">Multi-pass membrane protein</topology>
    </subcellularLocation>
</comment>
<dbReference type="Pfam" id="PF08269">
    <property type="entry name" value="dCache_2"/>
    <property type="match status" value="1"/>
</dbReference>
<evidence type="ECO:0000256" key="6">
    <source>
        <dbReference type="SAM" id="Phobius"/>
    </source>
</evidence>
<dbReference type="SMART" id="SM00267">
    <property type="entry name" value="GGDEF"/>
    <property type="match status" value="1"/>
</dbReference>
<dbReference type="RefSeq" id="WP_105063255.1">
    <property type="nucleotide sequence ID" value="NZ_BSOU01000005.1"/>
</dbReference>
<keyword evidence="5 6" id="KW-0472">Membrane</keyword>
<name>A0ABQ6AIR3_9GAMM</name>
<dbReference type="NCBIfam" id="TIGR00254">
    <property type="entry name" value="GGDEF"/>
    <property type="match status" value="1"/>
</dbReference>
<dbReference type="Pfam" id="PF00563">
    <property type="entry name" value="EAL"/>
    <property type="match status" value="1"/>
</dbReference>
<evidence type="ECO:0000259" key="8">
    <source>
        <dbReference type="PROSITE" id="PS50887"/>
    </source>
</evidence>
<dbReference type="SUPFAM" id="SSF55073">
    <property type="entry name" value="Nucleotide cyclase"/>
    <property type="match status" value="1"/>
</dbReference>
<dbReference type="InterPro" id="IPR000160">
    <property type="entry name" value="GGDEF_dom"/>
</dbReference>
<evidence type="ECO:0000259" key="7">
    <source>
        <dbReference type="PROSITE" id="PS50883"/>
    </source>
</evidence>
<dbReference type="InterPro" id="IPR033480">
    <property type="entry name" value="sCache_2"/>
</dbReference>
<dbReference type="InterPro" id="IPR043128">
    <property type="entry name" value="Rev_trsase/Diguanyl_cyclase"/>
</dbReference>
<dbReference type="Gene3D" id="3.30.450.20">
    <property type="entry name" value="PAS domain"/>
    <property type="match status" value="2"/>
</dbReference>
<dbReference type="PANTHER" id="PTHR33121">
    <property type="entry name" value="CYCLIC DI-GMP PHOSPHODIESTERASE PDEF"/>
    <property type="match status" value="1"/>
</dbReference>
<dbReference type="Gene3D" id="3.30.70.270">
    <property type="match status" value="1"/>
</dbReference>
<dbReference type="InterPro" id="IPR004010">
    <property type="entry name" value="Double_Cache_2"/>
</dbReference>
<evidence type="ECO:0000313" key="9">
    <source>
        <dbReference type="EMBL" id="GLR75253.1"/>
    </source>
</evidence>
<evidence type="ECO:0000256" key="3">
    <source>
        <dbReference type="ARBA" id="ARBA00022692"/>
    </source>
</evidence>
<dbReference type="Pfam" id="PF00990">
    <property type="entry name" value="GGDEF"/>
    <property type="match status" value="1"/>
</dbReference>
<evidence type="ECO:0000256" key="4">
    <source>
        <dbReference type="ARBA" id="ARBA00022989"/>
    </source>
</evidence>
<keyword evidence="2" id="KW-1003">Cell membrane</keyword>
<sequence length="828" mass="94795">MQRRSDKKLLTLISLMPVVLIGIFTFVLNAIIIHENRSKVETLIASLHSESVEKEKNRIKHQVDTIYQQISYQRNLTEATLKRSIKLRVDDAFKTVSFIYQKNKDKPKSEIMELITNALRQSRFNDGRGYFFIYGMDGHNLMHPIFPDLEGKNLLHVQDVRGSYPVKNYIDLMKEKGEGFSRWWYPKPDIKDQEFEKIGYAKWFEPLNFYIGTGEYIVNVEEDIKEKLLRWISEVRFGESGYIFLLDQYGNTLAHYNKSKIDPNKYSKDSPNKGPITQKMLTLAHNGGGYMQYISAFKPRTAEQAEKLSFIKEYNEWGWVIGAGVYTDENKRLLEEKETLLLQQNKIALTKILLLTLILALVLTILSLSVSKYIGMRFNRFKKRIHSDFTLLEKTKNKMQHMALHDALTQLPNRVLLESKIEKGIQRAKELDQYLAVMFVDLDDFKKINDHFGHEVGDILLKQISQKFDTLLKHDDMVSRFGGDEFVFCFPLLSSKEEAEKRVEAIQSVFKNSFSINGKAIITSCSIGVTMYPSDADNSLDLISKADIVLYKSKAKQKGSALFFDHTIDAQVNYEFSLEEELRTALINNEISVVYQPQIDIKTGQLYGVEALSRWYNKTLGFVSPVDFIAVAEEIGIIDEIGDFVLQQACEDMLKFMPNGIDATTISVNLSPRQLIKSDFMQRIKSIVSATGIDIPRITLEITENILISDLEDVSPILKQLQELGFGISLDDFGTGYSSLSYLNILPITEIKIDRSFINSLFINQQSETLVKAIIAIGASCQMKVVAEGIETKDQLDKLVEYKCDLAQGYFFDKPLSIDDLCVKYLKN</sequence>
<keyword evidence="4 6" id="KW-1133">Transmembrane helix</keyword>
<dbReference type="Gene3D" id="3.20.20.450">
    <property type="entry name" value="EAL domain"/>
    <property type="match status" value="1"/>
</dbReference>
<accession>A0ABQ6AIR3</accession>
<gene>
    <name evidence="9" type="ORF">GCM10007855_21270</name>
</gene>
<reference evidence="10" key="1">
    <citation type="journal article" date="2019" name="Int. J. Syst. Evol. Microbiol.">
        <title>The Global Catalogue of Microorganisms (GCM) 10K type strain sequencing project: providing services to taxonomists for standard genome sequencing and annotation.</title>
        <authorList>
            <consortium name="The Broad Institute Genomics Platform"/>
            <consortium name="The Broad Institute Genome Sequencing Center for Infectious Disease"/>
            <person name="Wu L."/>
            <person name="Ma J."/>
        </authorList>
    </citation>
    <scope>NUCLEOTIDE SEQUENCE [LARGE SCALE GENOMIC DNA]</scope>
    <source>
        <strain evidence="10">NBRC 105001</strain>
    </source>
</reference>
<protein>
    <submittedName>
        <fullName evidence="9">Diguanylate cyclase</fullName>
    </submittedName>
</protein>
<evidence type="ECO:0000256" key="2">
    <source>
        <dbReference type="ARBA" id="ARBA00022475"/>
    </source>
</evidence>
<dbReference type="InterPro" id="IPR029787">
    <property type="entry name" value="Nucleotide_cyclase"/>
</dbReference>
<evidence type="ECO:0000256" key="5">
    <source>
        <dbReference type="ARBA" id="ARBA00023136"/>
    </source>
</evidence>
<dbReference type="CDD" id="cd01949">
    <property type="entry name" value="GGDEF"/>
    <property type="match status" value="1"/>
</dbReference>
<dbReference type="PROSITE" id="PS50887">
    <property type="entry name" value="GGDEF"/>
    <property type="match status" value="1"/>
</dbReference>
<dbReference type="Proteomes" id="UP001156660">
    <property type="component" value="Unassembled WGS sequence"/>
</dbReference>
<evidence type="ECO:0000313" key="10">
    <source>
        <dbReference type="Proteomes" id="UP001156660"/>
    </source>
</evidence>